<dbReference type="Gene3D" id="2.30.30.50">
    <property type="match status" value="1"/>
</dbReference>
<organism evidence="8 9">
    <name type="scientific">Paraburkholderia bengalensis</name>
    <dbReference type="NCBI Taxonomy" id="2747562"/>
    <lineage>
        <taxon>Bacteria</taxon>
        <taxon>Pseudomonadati</taxon>
        <taxon>Pseudomonadota</taxon>
        <taxon>Betaproteobacteria</taxon>
        <taxon>Burkholderiales</taxon>
        <taxon>Burkholderiaceae</taxon>
        <taxon>Paraburkholderia</taxon>
    </lineage>
</organism>
<evidence type="ECO:0000256" key="1">
    <source>
        <dbReference type="ARBA" id="ARBA00004042"/>
    </source>
</evidence>
<dbReference type="EC" id="4.2.1.84" evidence="5"/>
<name>A0ABU8J3Q0_9BURK</name>
<comment type="caution">
    <text evidence="8">The sequence shown here is derived from an EMBL/GenBank/DDBJ whole genome shotgun (WGS) entry which is preliminary data.</text>
</comment>
<comment type="function">
    <text evidence="1 5">NHase catalyzes the hydration of various nitrile compounds to the corresponding amides.</text>
</comment>
<gene>
    <name evidence="8" type="primary">nthB</name>
    <name evidence="8" type="ORF">H3V53_35775</name>
</gene>
<dbReference type="NCBIfam" id="TIGR03888">
    <property type="entry name" value="nitrile_beta"/>
    <property type="match status" value="1"/>
</dbReference>
<feature type="domain" description="Nitrile hydratase beta subunit-like N-terminal" evidence="7">
    <location>
        <begin position="1"/>
        <end position="89"/>
    </location>
</feature>
<dbReference type="InterPro" id="IPR049054">
    <property type="entry name" value="CN_hydtase_beta-like_N"/>
</dbReference>
<evidence type="ECO:0000256" key="5">
    <source>
        <dbReference type="PIRNR" id="PIRNR001427"/>
    </source>
</evidence>
<dbReference type="InterPro" id="IPR024690">
    <property type="entry name" value="CN_hydtase_beta_dom_C"/>
</dbReference>
<keyword evidence="3 5" id="KW-0456">Lyase</keyword>
<dbReference type="GO" id="GO:0018822">
    <property type="term" value="F:nitrile hydratase activity"/>
    <property type="evidence" value="ECO:0007669"/>
    <property type="project" value="UniProtKB-EC"/>
</dbReference>
<evidence type="ECO:0000313" key="9">
    <source>
        <dbReference type="Proteomes" id="UP001386437"/>
    </source>
</evidence>
<comment type="similarity">
    <text evidence="2 5">Belongs to the nitrile hydratase subunit beta family.</text>
</comment>
<reference evidence="8 9" key="1">
    <citation type="journal article" date="2022" name="Arch. Microbiol.">
        <title>Paraburkholderia bengalensis sp. nov. isolated from roots of Oryza sativa, IR64.</title>
        <authorList>
            <person name="Nag P."/>
            <person name="Mondal N."/>
            <person name="Sarkar J."/>
            <person name="Das S."/>
        </authorList>
    </citation>
    <scope>NUCLEOTIDE SEQUENCE [LARGE SCALE GENOMIC DNA]</scope>
    <source>
        <strain evidence="8 9">IR64_4_BI</strain>
    </source>
</reference>
<dbReference type="EMBL" id="JACFYJ010000104">
    <property type="protein sequence ID" value="MEI6002294.1"/>
    <property type="molecule type" value="Genomic_DNA"/>
</dbReference>
<comment type="catalytic activity">
    <reaction evidence="4 5">
        <text>an aliphatic primary amide = an aliphatic nitrile + H2O</text>
        <dbReference type="Rhea" id="RHEA:12673"/>
        <dbReference type="ChEBI" id="CHEBI:15377"/>
        <dbReference type="ChEBI" id="CHEBI:65285"/>
        <dbReference type="ChEBI" id="CHEBI:80291"/>
        <dbReference type="EC" id="4.2.1.84"/>
    </reaction>
</comment>
<accession>A0ABU8J3Q0</accession>
<evidence type="ECO:0000259" key="7">
    <source>
        <dbReference type="Pfam" id="PF21006"/>
    </source>
</evidence>
<dbReference type="Pfam" id="PF21006">
    <property type="entry name" value="NHase_beta_N"/>
    <property type="match status" value="1"/>
</dbReference>
<dbReference type="RefSeq" id="WP_336601935.1">
    <property type="nucleotide sequence ID" value="NZ_JACFYJ010000104.1"/>
</dbReference>
<sequence>MNGIHDIGGMHGLGPIDPEADEPVFHADWERRVYSLFTSLLYTGAYTGDEFRHAIEKMPPGEYLGTSYYEHWLSGFERILADKGIISEGGAVAPGKMHLRTLSLADVPKVIAAGMSARRGYEKSGQFEVGDAVAVRNMNPATHTRLPAYVRGKRGVVAIDHGVFVYPDSNAHGLGENELHCYSVKFSAREVWGDSASERDTLQVDLFEAYLERV</sequence>
<dbReference type="InterPro" id="IPR042262">
    <property type="entry name" value="CN_hydtase_beta_C"/>
</dbReference>
<evidence type="ECO:0000256" key="3">
    <source>
        <dbReference type="ARBA" id="ARBA00023239"/>
    </source>
</evidence>
<dbReference type="SUPFAM" id="SSF50090">
    <property type="entry name" value="Electron transport accessory proteins"/>
    <property type="match status" value="1"/>
</dbReference>
<dbReference type="Proteomes" id="UP001386437">
    <property type="component" value="Unassembled WGS sequence"/>
</dbReference>
<dbReference type="Gene3D" id="1.10.472.20">
    <property type="entry name" value="Nitrile hydratase, beta subunit"/>
    <property type="match status" value="1"/>
</dbReference>
<feature type="domain" description="Nitrile hydratase beta subunit" evidence="6">
    <location>
        <begin position="117"/>
        <end position="212"/>
    </location>
</feature>
<evidence type="ECO:0000256" key="4">
    <source>
        <dbReference type="ARBA" id="ARBA00044877"/>
    </source>
</evidence>
<dbReference type="Pfam" id="PF02211">
    <property type="entry name" value="NHase_beta_C"/>
    <property type="match status" value="1"/>
</dbReference>
<evidence type="ECO:0000313" key="8">
    <source>
        <dbReference type="EMBL" id="MEI6002294.1"/>
    </source>
</evidence>
<dbReference type="InterPro" id="IPR008990">
    <property type="entry name" value="Elect_transpt_acc-like_dom_sf"/>
</dbReference>
<dbReference type="PIRSF" id="PIRSF001427">
    <property type="entry name" value="NHase_beta"/>
    <property type="match status" value="1"/>
</dbReference>
<keyword evidence="9" id="KW-1185">Reference proteome</keyword>
<protein>
    <recommendedName>
        <fullName evidence="5">Nitrile hydratase subunit beta</fullName>
        <shortName evidence="5">NHase</shortName>
        <ecNumber evidence="5">4.2.1.84</ecNumber>
    </recommendedName>
</protein>
<evidence type="ECO:0000259" key="6">
    <source>
        <dbReference type="Pfam" id="PF02211"/>
    </source>
</evidence>
<evidence type="ECO:0000256" key="2">
    <source>
        <dbReference type="ARBA" id="ARBA00009098"/>
    </source>
</evidence>
<dbReference type="InterPro" id="IPR003168">
    <property type="entry name" value="Nitrile_hydratase_bsu"/>
</dbReference>
<proteinExistence type="inferred from homology"/>